<evidence type="ECO:0000313" key="2">
    <source>
        <dbReference type="Proteomes" id="UP000325081"/>
    </source>
</evidence>
<dbReference type="Proteomes" id="UP000325081">
    <property type="component" value="Unassembled WGS sequence"/>
</dbReference>
<dbReference type="AlphaFoldDB" id="A0A5A7PJW5"/>
<accession>A0A5A7PJW5</accession>
<protein>
    <submittedName>
        <fullName evidence="1">P-loop nucleoside triphosphate hydrolasessuperfamily protein with CH (Calponin Homology) domain</fullName>
    </submittedName>
</protein>
<gene>
    <name evidence="1" type="ORF">STAS_09136</name>
</gene>
<name>A0A5A7PJW5_STRAF</name>
<sequence length="243" mass="26978">MLAVTETNTCSGILGFCSFTACRSNLFFYVTCIVHGCFWMGPDLTLSCFRFWAFTLLCRFGVLCMNIPRHPWTWRSCALKHRLSPSRLSPSHFAVANPITLKALPLIIRLFHHRPISILHKSTVPASPTATSPIIPATNPITQNGPSRFSCLSIGTTTEKCPSSFPKHTSSREPILVSDIFPDTPKKAQNLVWFSTAVKLSNSTLTGFPHVLLSPTVEKLPPPLKFDASYTKKPMTGLIKEYP</sequence>
<evidence type="ECO:0000313" key="1">
    <source>
        <dbReference type="EMBL" id="GER33024.1"/>
    </source>
</evidence>
<proteinExistence type="predicted"/>
<keyword evidence="2" id="KW-1185">Reference proteome</keyword>
<reference evidence="2" key="1">
    <citation type="journal article" date="2019" name="Curr. Biol.">
        <title>Genome Sequence of Striga asiatica Provides Insight into the Evolution of Plant Parasitism.</title>
        <authorList>
            <person name="Yoshida S."/>
            <person name="Kim S."/>
            <person name="Wafula E.K."/>
            <person name="Tanskanen J."/>
            <person name="Kim Y.M."/>
            <person name="Honaas L."/>
            <person name="Yang Z."/>
            <person name="Spallek T."/>
            <person name="Conn C.E."/>
            <person name="Ichihashi Y."/>
            <person name="Cheong K."/>
            <person name="Cui S."/>
            <person name="Der J.P."/>
            <person name="Gundlach H."/>
            <person name="Jiao Y."/>
            <person name="Hori C."/>
            <person name="Ishida J.K."/>
            <person name="Kasahara H."/>
            <person name="Kiba T."/>
            <person name="Kim M.S."/>
            <person name="Koo N."/>
            <person name="Laohavisit A."/>
            <person name="Lee Y.H."/>
            <person name="Lumba S."/>
            <person name="McCourt P."/>
            <person name="Mortimer J.C."/>
            <person name="Mutuku J.M."/>
            <person name="Nomura T."/>
            <person name="Sasaki-Sekimoto Y."/>
            <person name="Seto Y."/>
            <person name="Wang Y."/>
            <person name="Wakatake T."/>
            <person name="Sakakibara H."/>
            <person name="Demura T."/>
            <person name="Yamaguchi S."/>
            <person name="Yoneyama K."/>
            <person name="Manabe R.I."/>
            <person name="Nelson D.C."/>
            <person name="Schulman A.H."/>
            <person name="Timko M.P."/>
            <person name="dePamphilis C.W."/>
            <person name="Choi D."/>
            <person name="Shirasu K."/>
        </authorList>
    </citation>
    <scope>NUCLEOTIDE SEQUENCE [LARGE SCALE GENOMIC DNA]</scope>
    <source>
        <strain evidence="2">cv. UVA1</strain>
    </source>
</reference>
<dbReference type="EMBL" id="BKCP01004661">
    <property type="protein sequence ID" value="GER33024.1"/>
    <property type="molecule type" value="Genomic_DNA"/>
</dbReference>
<organism evidence="1 2">
    <name type="scientific">Striga asiatica</name>
    <name type="common">Asiatic witchweed</name>
    <name type="synonym">Buchnera asiatica</name>
    <dbReference type="NCBI Taxonomy" id="4170"/>
    <lineage>
        <taxon>Eukaryota</taxon>
        <taxon>Viridiplantae</taxon>
        <taxon>Streptophyta</taxon>
        <taxon>Embryophyta</taxon>
        <taxon>Tracheophyta</taxon>
        <taxon>Spermatophyta</taxon>
        <taxon>Magnoliopsida</taxon>
        <taxon>eudicotyledons</taxon>
        <taxon>Gunneridae</taxon>
        <taxon>Pentapetalae</taxon>
        <taxon>asterids</taxon>
        <taxon>lamiids</taxon>
        <taxon>Lamiales</taxon>
        <taxon>Orobanchaceae</taxon>
        <taxon>Buchnereae</taxon>
        <taxon>Striga</taxon>
    </lineage>
</organism>
<dbReference type="GO" id="GO:0016787">
    <property type="term" value="F:hydrolase activity"/>
    <property type="evidence" value="ECO:0007669"/>
    <property type="project" value="UniProtKB-KW"/>
</dbReference>
<keyword evidence="1" id="KW-0378">Hydrolase</keyword>
<comment type="caution">
    <text evidence="1">The sequence shown here is derived from an EMBL/GenBank/DDBJ whole genome shotgun (WGS) entry which is preliminary data.</text>
</comment>